<sequence length="126" mass="13708">MRMGSVKKAVLVLVKPKEKGEDSRVVDPHPHVNGEAEGKARRRRWVPRVGFSPGGSPPEPPRPPQPKGGRMQFPDVELCPGNPQFHQQPAATEITPCFNLGGFGGEGTPKFQLPKLELSPQPCGEQ</sequence>
<evidence type="ECO:0000313" key="2">
    <source>
        <dbReference type="EMBL" id="PKU28526.1"/>
    </source>
</evidence>
<dbReference type="EMBL" id="KZ520208">
    <property type="protein sequence ID" value="PKU28526.1"/>
    <property type="molecule type" value="Genomic_DNA"/>
</dbReference>
<name>A0A2I0T406_LIMLA</name>
<feature type="region of interest" description="Disordered" evidence="1">
    <location>
        <begin position="101"/>
        <end position="126"/>
    </location>
</feature>
<dbReference type="OrthoDB" id="447516at2759"/>
<reference evidence="3" key="2">
    <citation type="submission" date="2017-12" db="EMBL/GenBank/DDBJ databases">
        <title>Genome sequence of the Bar-tailed Godwit (Limosa lapponica baueri).</title>
        <authorList>
            <person name="Lima N.C.B."/>
            <person name="Parody-Merino A.M."/>
            <person name="Battley P.F."/>
            <person name="Fidler A.E."/>
            <person name="Prosdocimi F."/>
        </authorList>
    </citation>
    <scope>NUCLEOTIDE SEQUENCE [LARGE SCALE GENOMIC DNA]</scope>
</reference>
<organism evidence="2 3">
    <name type="scientific">Limosa lapponica baueri</name>
    <dbReference type="NCBI Taxonomy" id="1758121"/>
    <lineage>
        <taxon>Eukaryota</taxon>
        <taxon>Metazoa</taxon>
        <taxon>Chordata</taxon>
        <taxon>Craniata</taxon>
        <taxon>Vertebrata</taxon>
        <taxon>Euteleostomi</taxon>
        <taxon>Archelosauria</taxon>
        <taxon>Archosauria</taxon>
        <taxon>Dinosauria</taxon>
        <taxon>Saurischia</taxon>
        <taxon>Theropoda</taxon>
        <taxon>Coelurosauria</taxon>
        <taxon>Aves</taxon>
        <taxon>Neognathae</taxon>
        <taxon>Neoaves</taxon>
        <taxon>Charadriiformes</taxon>
        <taxon>Scolopacidae</taxon>
        <taxon>Limosa</taxon>
    </lineage>
</organism>
<protein>
    <submittedName>
        <fullName evidence="2">Uncharacterized protein</fullName>
    </submittedName>
</protein>
<proteinExistence type="predicted"/>
<evidence type="ECO:0000313" key="3">
    <source>
        <dbReference type="Proteomes" id="UP000233556"/>
    </source>
</evidence>
<dbReference type="Proteomes" id="UP000233556">
    <property type="component" value="Unassembled WGS sequence"/>
</dbReference>
<feature type="region of interest" description="Disordered" evidence="1">
    <location>
        <begin position="17"/>
        <end position="73"/>
    </location>
</feature>
<feature type="compositionally biased region" description="Pro residues" evidence="1">
    <location>
        <begin position="55"/>
        <end position="66"/>
    </location>
</feature>
<dbReference type="AlphaFoldDB" id="A0A2I0T406"/>
<feature type="compositionally biased region" description="Basic and acidic residues" evidence="1">
    <location>
        <begin position="17"/>
        <end position="39"/>
    </location>
</feature>
<reference evidence="3" key="1">
    <citation type="submission" date="2017-11" db="EMBL/GenBank/DDBJ databases">
        <authorList>
            <person name="Lima N.C."/>
            <person name="Parody-Merino A.M."/>
            <person name="Battley P.F."/>
            <person name="Fidler A.E."/>
            <person name="Prosdocimi F."/>
        </authorList>
    </citation>
    <scope>NUCLEOTIDE SEQUENCE [LARGE SCALE GENOMIC DNA]</scope>
</reference>
<keyword evidence="3" id="KW-1185">Reference proteome</keyword>
<gene>
    <name evidence="2" type="ORF">llap_21168</name>
</gene>
<evidence type="ECO:0000256" key="1">
    <source>
        <dbReference type="SAM" id="MobiDB-lite"/>
    </source>
</evidence>
<accession>A0A2I0T406</accession>